<evidence type="ECO:0000313" key="4">
    <source>
        <dbReference type="EMBL" id="UEM17002.1"/>
    </source>
</evidence>
<dbReference type="Proteomes" id="UP000664702">
    <property type="component" value="Chromosome"/>
</dbReference>
<organism evidence="3">
    <name type="scientific">Bradyrhizobium barranii subsp. barranii</name>
    <dbReference type="NCBI Taxonomy" id="2823807"/>
    <lineage>
        <taxon>Bacteria</taxon>
        <taxon>Pseudomonadati</taxon>
        <taxon>Pseudomonadota</taxon>
        <taxon>Alphaproteobacteria</taxon>
        <taxon>Hyphomicrobiales</taxon>
        <taxon>Nitrobacteraceae</taxon>
        <taxon>Bradyrhizobium</taxon>
        <taxon>Bradyrhizobium barranii</taxon>
    </lineage>
</organism>
<evidence type="ECO:0000313" key="3">
    <source>
        <dbReference type="EMBL" id="NYY94387.1"/>
    </source>
</evidence>
<dbReference type="Proteomes" id="UP000564836">
    <property type="component" value="Chromosome"/>
</dbReference>
<feature type="region of interest" description="Disordered" evidence="1">
    <location>
        <begin position="84"/>
        <end position="109"/>
    </location>
</feature>
<evidence type="ECO:0000313" key="6">
    <source>
        <dbReference type="Proteomes" id="UP000564836"/>
    </source>
</evidence>
<dbReference type="EMBL" id="CP088280">
    <property type="protein sequence ID" value="UGX98765.1"/>
    <property type="molecule type" value="Genomic_DNA"/>
</dbReference>
<dbReference type="EMBL" id="JACBFH010000001">
    <property type="protein sequence ID" value="NYY94387.1"/>
    <property type="molecule type" value="Genomic_DNA"/>
</dbReference>
<reference evidence="2" key="3">
    <citation type="submission" date="2021-03" db="EMBL/GenBank/DDBJ databases">
        <title>Whole Genome Sequence of Bradyrhizobium sp. Strain 144S4.</title>
        <authorList>
            <person name="Bromfield E.S.P."/>
            <person name="Cloutier S."/>
        </authorList>
    </citation>
    <scope>NUCLEOTIDE SEQUENCE [LARGE SCALE GENOMIC DNA]</scope>
    <source>
        <strain evidence="2">144S4</strain>
    </source>
</reference>
<proteinExistence type="predicted"/>
<name>A0A7Z0QKJ7_9BRAD</name>
<reference evidence="5 6" key="1">
    <citation type="journal article" date="2017" name="Syst. Appl. Microbiol.">
        <title>Soybeans inoculated with root zone soils of Canadian native legumes harbour diverse and novel Bradyrhizobium spp. that possess agricultural potential.</title>
        <authorList>
            <person name="Bromfield E.S.P."/>
            <person name="Cloutier S."/>
            <person name="Tambong J.T."/>
            <person name="Tran Thi T.V."/>
        </authorList>
    </citation>
    <scope>NUCLEOTIDE SEQUENCE [LARGE SCALE GENOMIC DNA]</scope>
    <source>
        <strain evidence="5 6">323S2</strain>
    </source>
</reference>
<feature type="region of interest" description="Disordered" evidence="1">
    <location>
        <begin position="1"/>
        <end position="27"/>
    </location>
</feature>
<sequence length="109" mass="12440">MSNRDQSTETTTNENERTDESASEVRPMLNAEQVLAIIPISRTTLFRLERDKVFPQGEPITPHRKLWFKDEVVAWQRDLRDPKSALSQAMKARAGGRKPGRPPRSLKAV</sequence>
<evidence type="ECO:0000313" key="2">
    <source>
        <dbReference type="EMBL" id="MBO1864241.1"/>
    </source>
</evidence>
<accession>A0A7Z0QKJ7</accession>
<evidence type="ECO:0000313" key="7">
    <source>
        <dbReference type="Proteomes" id="UP000664702"/>
    </source>
</evidence>
<evidence type="ECO:0000256" key="1">
    <source>
        <dbReference type="SAM" id="MobiDB-lite"/>
    </source>
</evidence>
<reference evidence="6 7" key="4">
    <citation type="journal article" date="2022" name="Int. J. Syst. Evol. Microbiol.">
        <title>Strains of Bradyrhizobium barranii sp. nov. associated with legumes native to Canada are symbionts of soybeans and belong to different subspecies (subsp. barranii subsp. nov. and subsp. apii subsp. nov.) and symbiovars (sv. glycinearum and sv. septentrionale).</title>
        <authorList>
            <person name="Bromfield E.S.P."/>
            <person name="Cloutier S."/>
            <person name="Wasai-Hara S."/>
            <person name="Minamisawa K."/>
        </authorList>
    </citation>
    <scope>NUCLEOTIDE SEQUENCE [LARGE SCALE GENOMIC DNA]</scope>
    <source>
        <strain evidence="5 7">144S4</strain>
        <strain evidence="6">323S2</strain>
    </source>
</reference>
<protein>
    <submittedName>
        <fullName evidence="3">AlpA family phage regulatory protein</fullName>
    </submittedName>
</protein>
<dbReference type="EMBL" id="JAGEMI010000001">
    <property type="protein sequence ID" value="MBO1864241.1"/>
    <property type="molecule type" value="Genomic_DNA"/>
</dbReference>
<gene>
    <name evidence="5" type="ORF">G6321_00028075</name>
    <name evidence="3" type="ORF">G6321_40160</name>
    <name evidence="4" type="ORF">J4G43_023925</name>
    <name evidence="2" type="ORF">J4G43_25950</name>
</gene>
<dbReference type="EMBL" id="CP086136">
    <property type="protein sequence ID" value="UEM17002.1"/>
    <property type="molecule type" value="Genomic_DNA"/>
</dbReference>
<evidence type="ECO:0000313" key="5">
    <source>
        <dbReference type="EMBL" id="UGX98765.1"/>
    </source>
</evidence>
<reference evidence="3" key="2">
    <citation type="submission" date="2020-06" db="EMBL/GenBank/DDBJ databases">
        <title>Whole Genome Sequence of Bradyrhizobium sp. Strain 323S2.</title>
        <authorList>
            <person name="Bromfield E.S.P."/>
        </authorList>
    </citation>
    <scope>NUCLEOTIDE SEQUENCE [LARGE SCALE GENOMIC DNA]</scope>
    <source>
        <strain evidence="3">323S2</strain>
    </source>
</reference>
<dbReference type="AlphaFoldDB" id="A0A7Z0QKJ7"/>
<dbReference type="RefSeq" id="WP_166352907.1">
    <property type="nucleotide sequence ID" value="NZ_CP086136.1"/>
</dbReference>
<dbReference type="KEGG" id="bban:J4G43_023925"/>